<reference evidence="4 5" key="1">
    <citation type="submission" date="2020-02" db="EMBL/GenBank/DDBJ databases">
        <authorList>
            <person name="Kociolek L.K."/>
            <person name="Ozer E.A."/>
        </authorList>
    </citation>
    <scope>NUCLEOTIDE SEQUENCE [LARGE SCALE GENOMIC DNA]</scope>
    <source>
        <strain evidence="4 5">ATCC 14501</strain>
    </source>
</reference>
<feature type="domain" description="Cyclophilin-like" evidence="3">
    <location>
        <begin position="54"/>
        <end position="153"/>
    </location>
</feature>
<dbReference type="RefSeq" id="WP_002609855.1">
    <property type="nucleotide sequence ID" value="NZ_BAAACC010000010.1"/>
</dbReference>
<dbReference type="InterPro" id="IPR041183">
    <property type="entry name" value="Cyclophilin-like"/>
</dbReference>
<name>A0AAP9MIA5_CLOIN</name>
<feature type="domain" description="Cyclophilin-like" evidence="3">
    <location>
        <begin position="199"/>
        <end position="306"/>
    </location>
</feature>
<protein>
    <recommendedName>
        <fullName evidence="3">Cyclophilin-like domain-containing protein</fullName>
    </recommendedName>
</protein>
<dbReference type="AlphaFoldDB" id="A0AAP9MIA5"/>
<evidence type="ECO:0000313" key="5">
    <source>
        <dbReference type="Proteomes" id="UP000503330"/>
    </source>
</evidence>
<gene>
    <name evidence="4" type="ORF">G4D54_15055</name>
</gene>
<evidence type="ECO:0000259" key="3">
    <source>
        <dbReference type="Pfam" id="PF18050"/>
    </source>
</evidence>
<dbReference type="SUPFAM" id="SSF50891">
    <property type="entry name" value="Cyclophilin-like"/>
    <property type="match status" value="2"/>
</dbReference>
<feature type="signal peptide" evidence="2">
    <location>
        <begin position="1"/>
        <end position="23"/>
    </location>
</feature>
<proteinExistence type="predicted"/>
<organism evidence="4 5">
    <name type="scientific">Clostridium innocuum</name>
    <dbReference type="NCBI Taxonomy" id="1522"/>
    <lineage>
        <taxon>Bacteria</taxon>
        <taxon>Bacillati</taxon>
        <taxon>Bacillota</taxon>
        <taxon>Clostridia</taxon>
        <taxon>Eubacteriales</taxon>
        <taxon>Clostridiaceae</taxon>
        <taxon>Clostridium</taxon>
    </lineage>
</organism>
<dbReference type="InterPro" id="IPR029000">
    <property type="entry name" value="Cyclophilin-like_dom_sf"/>
</dbReference>
<dbReference type="Gene3D" id="2.40.100.20">
    <property type="match status" value="2"/>
</dbReference>
<dbReference type="PROSITE" id="PS51257">
    <property type="entry name" value="PROKAR_LIPOPROTEIN"/>
    <property type="match status" value="1"/>
</dbReference>
<feature type="compositionally biased region" description="Basic and acidic residues" evidence="1">
    <location>
        <begin position="27"/>
        <end position="44"/>
    </location>
</feature>
<evidence type="ECO:0000313" key="4">
    <source>
        <dbReference type="EMBL" id="QJA03664.1"/>
    </source>
</evidence>
<dbReference type="GeneID" id="61926882"/>
<feature type="region of interest" description="Disordered" evidence="1">
    <location>
        <begin position="24"/>
        <end position="45"/>
    </location>
</feature>
<dbReference type="EMBL" id="CP048838">
    <property type="protein sequence ID" value="QJA03664.1"/>
    <property type="molecule type" value="Genomic_DNA"/>
</dbReference>
<evidence type="ECO:0000256" key="1">
    <source>
        <dbReference type="SAM" id="MobiDB-lite"/>
    </source>
</evidence>
<accession>A0AAP9MIA5</accession>
<keyword evidence="2" id="KW-0732">Signal</keyword>
<sequence length="310" mass="34707">MKKFLSIMLVVCFLLTITTGCESNRQQADEKSSTNTMETKKEESDMQIQIQGENDETVIFQLNDSTAASSLYDQLPMTIDVEDNSDDEKIFYPDKKLDTSKTPMAKGPIGTLAYYEPWGDVVMYYDDCGGASGLYALGEAISGIDQISQLSGLIEITKYSENTKQDDDTAKQNEDTQPTVKKDETFSIEQSDGMHHIQIAIGSKTFTASLYDNDTVRELLRRFPMSLQMDELHGNEKYYYFSEGLSSSAQSVSQIYTGDLKLFGNDCLVLFYKDFPTSFSYTSLGHINNPQGLSEALGNGSIQIQFRLIE</sequence>
<dbReference type="Pfam" id="PF18050">
    <property type="entry name" value="Cyclophil_like2"/>
    <property type="match status" value="2"/>
</dbReference>
<evidence type="ECO:0000256" key="2">
    <source>
        <dbReference type="SAM" id="SignalP"/>
    </source>
</evidence>
<feature type="chain" id="PRO_5042928154" description="Cyclophilin-like domain-containing protein" evidence="2">
    <location>
        <begin position="24"/>
        <end position="310"/>
    </location>
</feature>
<dbReference type="Proteomes" id="UP000503330">
    <property type="component" value="Chromosome"/>
</dbReference>